<dbReference type="PROSITE" id="PS00211">
    <property type="entry name" value="ABC_TRANSPORTER_1"/>
    <property type="match status" value="1"/>
</dbReference>
<dbReference type="SMART" id="SM00240">
    <property type="entry name" value="FHA"/>
    <property type="match status" value="2"/>
</dbReference>
<dbReference type="CDD" id="cd22694">
    <property type="entry name" value="FHA_Rv1747-like_rpt1"/>
    <property type="match status" value="1"/>
</dbReference>
<dbReference type="Pfam" id="PF00498">
    <property type="entry name" value="FHA"/>
    <property type="match status" value="2"/>
</dbReference>
<gene>
    <name evidence="13" type="ORF">E4U91_07965</name>
</gene>
<dbReference type="PROSITE" id="PS50893">
    <property type="entry name" value="ABC_TRANSPORTER_2"/>
    <property type="match status" value="1"/>
</dbReference>
<dbReference type="InterPro" id="IPR003593">
    <property type="entry name" value="AAA+_ATPase"/>
</dbReference>
<feature type="domain" description="ABC transporter" evidence="12">
    <location>
        <begin position="274"/>
        <end position="515"/>
    </location>
</feature>
<dbReference type="CDD" id="cd00060">
    <property type="entry name" value="FHA"/>
    <property type="match status" value="1"/>
</dbReference>
<dbReference type="EMBL" id="SZNQ01000001">
    <property type="protein sequence ID" value="TKT00058.1"/>
    <property type="molecule type" value="Genomic_DNA"/>
</dbReference>
<dbReference type="GO" id="GO:0005524">
    <property type="term" value="F:ATP binding"/>
    <property type="evidence" value="ECO:0007669"/>
    <property type="project" value="UniProtKB-KW"/>
</dbReference>
<dbReference type="FunFam" id="3.40.50.300:FF:000474">
    <property type="entry name" value="Putative ABC transporter ATP-binding subunit"/>
    <property type="match status" value="1"/>
</dbReference>
<dbReference type="Gene3D" id="2.60.200.20">
    <property type="match status" value="2"/>
</dbReference>
<evidence type="ECO:0000256" key="6">
    <source>
        <dbReference type="ARBA" id="ARBA00022840"/>
    </source>
</evidence>
<dbReference type="Pfam" id="PF00005">
    <property type="entry name" value="ABC_tran"/>
    <property type="match status" value="1"/>
</dbReference>
<keyword evidence="5" id="KW-0547">Nucleotide-binding</keyword>
<feature type="domain" description="FHA" evidence="11">
    <location>
        <begin position="25"/>
        <end position="74"/>
    </location>
</feature>
<feature type="transmembrane region" description="Helical" evidence="10">
    <location>
        <begin position="678"/>
        <end position="697"/>
    </location>
</feature>
<evidence type="ECO:0000256" key="5">
    <source>
        <dbReference type="ARBA" id="ARBA00022741"/>
    </source>
</evidence>
<evidence type="ECO:0000256" key="4">
    <source>
        <dbReference type="ARBA" id="ARBA00022692"/>
    </source>
</evidence>
<dbReference type="CDD" id="cd03213">
    <property type="entry name" value="ABCG_EPDR"/>
    <property type="match status" value="1"/>
</dbReference>
<dbReference type="Pfam" id="PF01061">
    <property type="entry name" value="ABC2_membrane"/>
    <property type="match status" value="1"/>
</dbReference>
<protein>
    <submittedName>
        <fullName evidence="13">FHA domain-containing protein</fullName>
    </submittedName>
</protein>
<dbReference type="InterPro" id="IPR000253">
    <property type="entry name" value="FHA_dom"/>
</dbReference>
<feature type="compositionally biased region" description="Low complexity" evidence="9">
    <location>
        <begin position="109"/>
        <end position="141"/>
    </location>
</feature>
<dbReference type="InterPro" id="IPR008984">
    <property type="entry name" value="SMAD_FHA_dom_sf"/>
</dbReference>
<feature type="transmembrane region" description="Helical" evidence="10">
    <location>
        <begin position="816"/>
        <end position="839"/>
    </location>
</feature>
<name>A0A4U5WE00_STRLS</name>
<dbReference type="PANTHER" id="PTHR48041:SF139">
    <property type="entry name" value="PROTEIN SCARLET"/>
    <property type="match status" value="1"/>
</dbReference>
<dbReference type="GO" id="GO:0016887">
    <property type="term" value="F:ATP hydrolysis activity"/>
    <property type="evidence" value="ECO:0007669"/>
    <property type="project" value="InterPro"/>
</dbReference>
<keyword evidence="3" id="KW-0597">Phosphoprotein</keyword>
<sequence>MGHGVPELVLETNGRTWTLDPSRAYTLGRDPQGDIVFDDARVSWRHATVSFDGRGWVIEDHGSTNGTYARGQRVQRLELGPGTALYLGNATDGPRLNLTADPAAVPAPQAQQPYAAQGANPGWAQQAPPQQAPQPGWQQPHQAPPPASHIPQQPGPGEQFAQQVPGGAAGAPPAHGDRSPTTFHQFSLGRVMRIGRALENDLVVSDLQVSRNHAEFHATPDGRMEIRDLGSHNGTYVNGQPIPKGGTQLLGPTDVVGVGHSTFRIVGDRLEEFVDTGEVSFSARHLTVTVDGGKQILKDVSFGVPEKSLVAVIGPSGSGKSTLLKALTGYRPADQGEVLYDNRNLYKQFAELRQRIGLVPQDDILHKELTVKKALKYAAKLRFPADTTGAERNARIGEVLRELKLDIHKDKKVTSLSGGQRKRVSVALELLTKPSLIFLDEPTSGLDPGMDRDVMQLLRGLADDGRTVLVVTHSVAELALCDKLLVMAPGGAVAYFGPPEEALNFFGYDTWADVFSAFENYRDYDWAGRWKGSQHYQMYAADIDAVAPQAVQVPPMQAMKPPKPQGWLSQFLTLVRRYVSVIASDKGFLGLMVILPAVLGAVSLLIDSDKGLLPNPVNPNTGRIIPNGTATTVLLILAVGACFAGAANSVRELIKERVIYERERATGLSRSAYLMSKVFVLGMITVLQGLLVGVIGFSSREIPEKGLVLGGATLLELSVPIMALGFTSMMFGLIISSLVKTAEKTMPLLVMFAIIQVVFTGCLFTLHGSIGVNEFSYLMPSRWAVAAAGATLDFNRISPPETAGDTDPLWDHTAGAWGLDMAALLALGVICGFFVARFLRRHEPEVMRK</sequence>
<dbReference type="InterPro" id="IPR027417">
    <property type="entry name" value="P-loop_NTPase"/>
</dbReference>
<comment type="subcellular location">
    <subcellularLocation>
        <location evidence="1">Membrane</location>
        <topology evidence="1">Multi-pass membrane protein</topology>
    </subcellularLocation>
</comment>
<evidence type="ECO:0000313" key="14">
    <source>
        <dbReference type="Proteomes" id="UP000305929"/>
    </source>
</evidence>
<dbReference type="GO" id="GO:0140359">
    <property type="term" value="F:ABC-type transporter activity"/>
    <property type="evidence" value="ECO:0007669"/>
    <property type="project" value="InterPro"/>
</dbReference>
<evidence type="ECO:0000259" key="11">
    <source>
        <dbReference type="PROSITE" id="PS50006"/>
    </source>
</evidence>
<feature type="transmembrane region" description="Helical" evidence="10">
    <location>
        <begin position="748"/>
        <end position="770"/>
    </location>
</feature>
<dbReference type="SMART" id="SM00382">
    <property type="entry name" value="AAA"/>
    <property type="match status" value="1"/>
</dbReference>
<evidence type="ECO:0000259" key="12">
    <source>
        <dbReference type="PROSITE" id="PS50893"/>
    </source>
</evidence>
<dbReference type="InterPro" id="IPR013525">
    <property type="entry name" value="ABC2_TM"/>
</dbReference>
<accession>A0A4U5WE00</accession>
<keyword evidence="8 10" id="KW-0472">Membrane</keyword>
<dbReference type="InterPro" id="IPR050352">
    <property type="entry name" value="ABCG_transporters"/>
</dbReference>
<evidence type="ECO:0000256" key="3">
    <source>
        <dbReference type="ARBA" id="ARBA00022553"/>
    </source>
</evidence>
<feature type="domain" description="FHA" evidence="11">
    <location>
        <begin position="192"/>
        <end position="242"/>
    </location>
</feature>
<dbReference type="OrthoDB" id="9804819at2"/>
<keyword evidence="14" id="KW-1185">Reference proteome</keyword>
<evidence type="ECO:0000256" key="8">
    <source>
        <dbReference type="ARBA" id="ARBA00023136"/>
    </source>
</evidence>
<dbReference type="GO" id="GO:0016020">
    <property type="term" value="C:membrane"/>
    <property type="evidence" value="ECO:0007669"/>
    <property type="project" value="UniProtKB-SubCell"/>
</dbReference>
<proteinExistence type="predicted"/>
<dbReference type="PROSITE" id="PS50006">
    <property type="entry name" value="FHA_DOMAIN"/>
    <property type="match status" value="2"/>
</dbReference>
<dbReference type="Gene3D" id="3.40.50.300">
    <property type="entry name" value="P-loop containing nucleotide triphosphate hydrolases"/>
    <property type="match status" value="1"/>
</dbReference>
<keyword evidence="6" id="KW-0067">ATP-binding</keyword>
<dbReference type="InterPro" id="IPR003439">
    <property type="entry name" value="ABC_transporter-like_ATP-bd"/>
</dbReference>
<evidence type="ECO:0000256" key="9">
    <source>
        <dbReference type="SAM" id="MobiDB-lite"/>
    </source>
</evidence>
<dbReference type="FunFam" id="2.60.200.20:FF:000046">
    <property type="entry name" value="Putative ABC transporter ATP-binding protein"/>
    <property type="match status" value="1"/>
</dbReference>
<evidence type="ECO:0000256" key="1">
    <source>
        <dbReference type="ARBA" id="ARBA00004141"/>
    </source>
</evidence>
<dbReference type="Proteomes" id="UP000305929">
    <property type="component" value="Unassembled WGS sequence"/>
</dbReference>
<dbReference type="SUPFAM" id="SSF52540">
    <property type="entry name" value="P-loop containing nucleoside triphosphate hydrolases"/>
    <property type="match status" value="1"/>
</dbReference>
<keyword evidence="4 10" id="KW-0812">Transmembrane</keyword>
<comment type="caution">
    <text evidence="13">The sequence shown here is derived from an EMBL/GenBank/DDBJ whole genome shotgun (WGS) entry which is preliminary data.</text>
</comment>
<feature type="transmembrane region" description="Helical" evidence="10">
    <location>
        <begin position="626"/>
        <end position="647"/>
    </location>
</feature>
<dbReference type="AlphaFoldDB" id="A0A4U5WE00"/>
<reference evidence="13 14" key="1">
    <citation type="submission" date="2019-04" db="EMBL/GenBank/DDBJ databases">
        <title>Streptomyces lasaliensis sp. nov., an Actinomycete isolated from soil which produces the polyether antibiotic lasalocid.</title>
        <authorList>
            <person name="Erwin G."/>
            <person name="Haber C."/>
        </authorList>
    </citation>
    <scope>NUCLEOTIDE SEQUENCE [LARGE SCALE GENOMIC DNA]</scope>
    <source>
        <strain evidence="13 14">X-537</strain>
    </source>
</reference>
<keyword evidence="2" id="KW-0813">Transport</keyword>
<dbReference type="SUPFAM" id="SSF49879">
    <property type="entry name" value="SMAD/FHA domain"/>
    <property type="match status" value="2"/>
</dbReference>
<evidence type="ECO:0000256" key="10">
    <source>
        <dbReference type="SAM" id="Phobius"/>
    </source>
</evidence>
<evidence type="ECO:0000256" key="2">
    <source>
        <dbReference type="ARBA" id="ARBA00022448"/>
    </source>
</evidence>
<dbReference type="InterPro" id="IPR017871">
    <property type="entry name" value="ABC_transporter-like_CS"/>
</dbReference>
<keyword evidence="7 10" id="KW-1133">Transmembrane helix</keyword>
<feature type="transmembrane region" description="Helical" evidence="10">
    <location>
        <begin position="717"/>
        <end position="736"/>
    </location>
</feature>
<dbReference type="PANTHER" id="PTHR48041">
    <property type="entry name" value="ABC TRANSPORTER G FAMILY MEMBER 28"/>
    <property type="match status" value="1"/>
</dbReference>
<organism evidence="13 14">
    <name type="scientific">Streptomyces lasalocidi</name>
    <name type="common">Streptomyces lasaliensis</name>
    <dbReference type="NCBI Taxonomy" id="324833"/>
    <lineage>
        <taxon>Bacteria</taxon>
        <taxon>Bacillati</taxon>
        <taxon>Actinomycetota</taxon>
        <taxon>Actinomycetes</taxon>
        <taxon>Kitasatosporales</taxon>
        <taxon>Streptomycetaceae</taxon>
        <taxon>Streptomyces</taxon>
    </lineage>
</organism>
<dbReference type="FunFam" id="2.60.200.20:FF:000064">
    <property type="entry name" value="Putative ABC transporter ATP-binding protein"/>
    <property type="match status" value="1"/>
</dbReference>
<evidence type="ECO:0000256" key="7">
    <source>
        <dbReference type="ARBA" id="ARBA00022989"/>
    </source>
</evidence>
<evidence type="ECO:0000313" key="13">
    <source>
        <dbReference type="EMBL" id="TKT00058.1"/>
    </source>
</evidence>
<feature type="region of interest" description="Disordered" evidence="9">
    <location>
        <begin position="109"/>
        <end position="182"/>
    </location>
</feature>